<dbReference type="AlphaFoldDB" id="X1ND77"/>
<dbReference type="EMBL" id="BARV01014920">
    <property type="protein sequence ID" value="GAI24770.1"/>
    <property type="molecule type" value="Genomic_DNA"/>
</dbReference>
<dbReference type="InterPro" id="IPR053850">
    <property type="entry name" value="Glyco_hydro_123_N_2"/>
</dbReference>
<proteinExistence type="predicted"/>
<comment type="caution">
    <text evidence="2">The sequence shown here is derived from an EMBL/GenBank/DDBJ whole genome shotgun (WGS) entry which is preliminary data.</text>
</comment>
<accession>X1ND77</accession>
<dbReference type="Pfam" id="PF22680">
    <property type="entry name" value="Glyco_hydro_123_N_2"/>
    <property type="match status" value="1"/>
</dbReference>
<feature type="domain" description="Glycoside hydrolase 123 N-terminal" evidence="1">
    <location>
        <begin position="9"/>
        <end position="90"/>
    </location>
</feature>
<feature type="non-terminal residue" evidence="2">
    <location>
        <position position="236"/>
    </location>
</feature>
<gene>
    <name evidence="2" type="ORF">S06H3_25878</name>
</gene>
<name>X1ND77_9ZZZZ</name>
<evidence type="ECO:0000313" key="2">
    <source>
        <dbReference type="EMBL" id="GAI24770.1"/>
    </source>
</evidence>
<evidence type="ECO:0000259" key="1">
    <source>
        <dbReference type="Pfam" id="PF22680"/>
    </source>
</evidence>
<reference evidence="2" key="1">
    <citation type="journal article" date="2014" name="Front. Microbiol.">
        <title>High frequency of phylogenetically diverse reductive dehalogenase-homologous genes in deep subseafloor sedimentary metagenomes.</title>
        <authorList>
            <person name="Kawai M."/>
            <person name="Futagami T."/>
            <person name="Toyoda A."/>
            <person name="Takaki Y."/>
            <person name="Nishi S."/>
            <person name="Hori S."/>
            <person name="Arai W."/>
            <person name="Tsubouchi T."/>
            <person name="Morono Y."/>
            <person name="Uchiyama I."/>
            <person name="Ito T."/>
            <person name="Fujiyama A."/>
            <person name="Inagaki F."/>
            <person name="Takami H."/>
        </authorList>
    </citation>
    <scope>NUCLEOTIDE SEQUENCE</scope>
    <source>
        <strain evidence="2">Expedition CK06-06</strain>
    </source>
</reference>
<organism evidence="2">
    <name type="scientific">marine sediment metagenome</name>
    <dbReference type="NCBI Taxonomy" id="412755"/>
    <lineage>
        <taxon>unclassified sequences</taxon>
        <taxon>metagenomes</taxon>
        <taxon>ecological metagenomes</taxon>
    </lineage>
</organism>
<protein>
    <recommendedName>
        <fullName evidence="1">Glycoside hydrolase 123 N-terminal domain-containing protein</fullName>
    </recommendedName>
</protein>
<sequence>MSPLKHVKRSASLPTSAIRWNFIGSIPIAENTPKYRKTDLVRPAPARFPDYLAEDKEVSIEKGHYKAVYLTVRIPRNAEAGDYEGAVTIKTEKGNKSLPLHLTVYPLTLPDERHLMVAEWYTTRSNFKKFHDIDTPDSEQFYEMLRVYAQNMAEHRQNVFRISMDLITSKQQADGRLEFDFSRFDKRADIFWNTGHMDMLETGFAARFGEGGWSSREIVLRDFRVQKESTNQVITI</sequence>